<evidence type="ECO:0000313" key="1">
    <source>
        <dbReference type="EMBL" id="PHT27450.1"/>
    </source>
</evidence>
<keyword evidence="2" id="KW-1185">Reference proteome</keyword>
<proteinExistence type="predicted"/>
<evidence type="ECO:0000313" key="2">
    <source>
        <dbReference type="Proteomes" id="UP000224567"/>
    </source>
</evidence>
<sequence length="212" mass="23462">MGLCALPPTFGTISIFCTHLSASSQNLVVPIYTCEFDIFDFTLGSSFVPVTNEYKMAYVNGASHWTALKWNEISLRSMIVLFNMHDETLSEMILPTSLINKLRSNYDELFLFCQRNHIFLTSYSVSSVPSDLEIANDFVKPMAIRKNGEILWEAIVGSVVTRKEEGSQGLLPGGPNLTAGTSLVYCLPLLANGIVTLQLCHQYGSFFNCNPG</sequence>
<dbReference type="Proteomes" id="UP000224567">
    <property type="component" value="Unassembled WGS sequence"/>
</dbReference>
<accession>A0A2G2V390</accession>
<reference evidence="1 2" key="1">
    <citation type="journal article" date="2017" name="Genome Biol.">
        <title>New reference genome sequences of hot pepper reveal the massive evolution of plant disease-resistance genes by retroduplication.</title>
        <authorList>
            <person name="Kim S."/>
            <person name="Park J."/>
            <person name="Yeom S.I."/>
            <person name="Kim Y.M."/>
            <person name="Seo E."/>
            <person name="Kim K.T."/>
            <person name="Kim M.S."/>
            <person name="Lee J.M."/>
            <person name="Cheong K."/>
            <person name="Shin H.S."/>
            <person name="Kim S.B."/>
            <person name="Han K."/>
            <person name="Lee J."/>
            <person name="Park M."/>
            <person name="Lee H.A."/>
            <person name="Lee H.Y."/>
            <person name="Lee Y."/>
            <person name="Oh S."/>
            <person name="Lee J.H."/>
            <person name="Choi E."/>
            <person name="Choi E."/>
            <person name="Lee S.E."/>
            <person name="Jeon J."/>
            <person name="Kim H."/>
            <person name="Choi G."/>
            <person name="Song H."/>
            <person name="Lee J."/>
            <person name="Lee S.C."/>
            <person name="Kwon J.K."/>
            <person name="Lee H.Y."/>
            <person name="Koo N."/>
            <person name="Hong Y."/>
            <person name="Kim R.W."/>
            <person name="Kang W.H."/>
            <person name="Huh J.H."/>
            <person name="Kang B.C."/>
            <person name="Yang T.J."/>
            <person name="Lee Y.H."/>
            <person name="Bennetzen J.L."/>
            <person name="Choi D."/>
        </authorList>
    </citation>
    <scope>NUCLEOTIDE SEQUENCE [LARGE SCALE GENOMIC DNA]</scope>
    <source>
        <strain evidence="2">cv. PBC81</strain>
    </source>
</reference>
<reference evidence="2" key="2">
    <citation type="journal article" date="2017" name="J. Anim. Genet.">
        <title>Multiple reference genome sequences of hot pepper reveal the massive evolution of plant disease resistance genes by retroduplication.</title>
        <authorList>
            <person name="Kim S."/>
            <person name="Park J."/>
            <person name="Yeom S.-I."/>
            <person name="Kim Y.-M."/>
            <person name="Seo E."/>
            <person name="Kim K.-T."/>
            <person name="Kim M.-S."/>
            <person name="Lee J.M."/>
            <person name="Cheong K."/>
            <person name="Shin H.-S."/>
            <person name="Kim S.-B."/>
            <person name="Han K."/>
            <person name="Lee J."/>
            <person name="Park M."/>
            <person name="Lee H.-A."/>
            <person name="Lee H.-Y."/>
            <person name="Lee Y."/>
            <person name="Oh S."/>
            <person name="Lee J.H."/>
            <person name="Choi E."/>
            <person name="Choi E."/>
            <person name="Lee S.E."/>
            <person name="Jeon J."/>
            <person name="Kim H."/>
            <person name="Choi G."/>
            <person name="Song H."/>
            <person name="Lee J."/>
            <person name="Lee S.-C."/>
            <person name="Kwon J.-K."/>
            <person name="Lee H.-Y."/>
            <person name="Koo N."/>
            <person name="Hong Y."/>
            <person name="Kim R.W."/>
            <person name="Kang W.-H."/>
            <person name="Huh J.H."/>
            <person name="Kang B.-C."/>
            <person name="Yang T.-J."/>
            <person name="Lee Y.-H."/>
            <person name="Bennetzen J.L."/>
            <person name="Choi D."/>
        </authorList>
    </citation>
    <scope>NUCLEOTIDE SEQUENCE [LARGE SCALE GENOMIC DNA]</scope>
    <source>
        <strain evidence="2">cv. PBC81</strain>
    </source>
</reference>
<protein>
    <submittedName>
        <fullName evidence="1">Uncharacterized protein</fullName>
    </submittedName>
</protein>
<dbReference type="EMBL" id="MLFT02000420">
    <property type="protein sequence ID" value="PHT27450.1"/>
    <property type="molecule type" value="Genomic_DNA"/>
</dbReference>
<organism evidence="1 2">
    <name type="scientific">Capsicum baccatum</name>
    <name type="common">Peruvian pepper</name>
    <dbReference type="NCBI Taxonomy" id="33114"/>
    <lineage>
        <taxon>Eukaryota</taxon>
        <taxon>Viridiplantae</taxon>
        <taxon>Streptophyta</taxon>
        <taxon>Embryophyta</taxon>
        <taxon>Tracheophyta</taxon>
        <taxon>Spermatophyta</taxon>
        <taxon>Magnoliopsida</taxon>
        <taxon>eudicotyledons</taxon>
        <taxon>Gunneridae</taxon>
        <taxon>Pentapetalae</taxon>
        <taxon>asterids</taxon>
        <taxon>lamiids</taxon>
        <taxon>Solanales</taxon>
        <taxon>Solanaceae</taxon>
        <taxon>Solanoideae</taxon>
        <taxon>Capsiceae</taxon>
        <taxon>Capsicum</taxon>
    </lineage>
</organism>
<dbReference type="AlphaFoldDB" id="A0A2G2V390"/>
<gene>
    <name evidence="1" type="ORF">CQW23_32946</name>
</gene>
<dbReference type="OrthoDB" id="10532661at2759"/>
<comment type="caution">
    <text evidence="1">The sequence shown here is derived from an EMBL/GenBank/DDBJ whole genome shotgun (WGS) entry which is preliminary data.</text>
</comment>
<name>A0A2G2V390_CAPBA</name>